<evidence type="ECO:0000259" key="1">
    <source>
        <dbReference type="PROSITE" id="PS50994"/>
    </source>
</evidence>
<sequence length="177" mass="20866">MEHLQMDLIDFTAYKDHNNDFVWLLTIWGAPSILQSDNGKEFTVDIIICVCKTLGITIRHGCSQHPMSQDQIEQLNQTIECELTKMIWNEENQLQDVNWKNNLFKFIFSYNTTKHSVHEIEIDNLQKIQENLSQTVENHLEKVSVIHNKINSQLEKSRKYMLKHSSVHHLMNLYEQG</sequence>
<dbReference type="GO" id="GO:0005634">
    <property type="term" value="C:nucleus"/>
    <property type="evidence" value="ECO:0007669"/>
    <property type="project" value="UniProtKB-ARBA"/>
</dbReference>
<dbReference type="InterPro" id="IPR036397">
    <property type="entry name" value="RNaseH_sf"/>
</dbReference>
<dbReference type="SUPFAM" id="SSF53098">
    <property type="entry name" value="Ribonuclease H-like"/>
    <property type="match status" value="1"/>
</dbReference>
<reference evidence="2" key="1">
    <citation type="submission" date="2021-06" db="EMBL/GenBank/DDBJ databases">
        <authorList>
            <person name="Kallberg Y."/>
            <person name="Tangrot J."/>
            <person name="Rosling A."/>
        </authorList>
    </citation>
    <scope>NUCLEOTIDE SEQUENCE</scope>
    <source>
        <strain evidence="2">CL551</strain>
    </source>
</reference>
<evidence type="ECO:0000313" key="2">
    <source>
        <dbReference type="EMBL" id="CAG8452623.1"/>
    </source>
</evidence>
<keyword evidence="3" id="KW-1185">Reference proteome</keyword>
<accession>A0A9N8VJK7</accession>
<proteinExistence type="predicted"/>
<dbReference type="AlphaFoldDB" id="A0A9N8VJK7"/>
<dbReference type="Gene3D" id="3.30.420.10">
    <property type="entry name" value="Ribonuclease H-like superfamily/Ribonuclease H"/>
    <property type="match status" value="1"/>
</dbReference>
<dbReference type="Proteomes" id="UP000789342">
    <property type="component" value="Unassembled WGS sequence"/>
</dbReference>
<dbReference type="EMBL" id="CAJVPV010000347">
    <property type="protein sequence ID" value="CAG8452623.1"/>
    <property type="molecule type" value="Genomic_DNA"/>
</dbReference>
<comment type="caution">
    <text evidence="2">The sequence shown here is derived from an EMBL/GenBank/DDBJ whole genome shotgun (WGS) entry which is preliminary data.</text>
</comment>
<dbReference type="GO" id="GO:0015074">
    <property type="term" value="P:DNA integration"/>
    <property type="evidence" value="ECO:0007669"/>
    <property type="project" value="InterPro"/>
</dbReference>
<gene>
    <name evidence="2" type="ORF">AMORRO_LOCUS975</name>
</gene>
<feature type="domain" description="Integrase catalytic" evidence="1">
    <location>
        <begin position="1"/>
        <end position="133"/>
    </location>
</feature>
<dbReference type="GO" id="GO:0003676">
    <property type="term" value="F:nucleic acid binding"/>
    <property type="evidence" value="ECO:0007669"/>
    <property type="project" value="InterPro"/>
</dbReference>
<organism evidence="2 3">
    <name type="scientific">Acaulospora morrowiae</name>
    <dbReference type="NCBI Taxonomy" id="94023"/>
    <lineage>
        <taxon>Eukaryota</taxon>
        <taxon>Fungi</taxon>
        <taxon>Fungi incertae sedis</taxon>
        <taxon>Mucoromycota</taxon>
        <taxon>Glomeromycotina</taxon>
        <taxon>Glomeromycetes</taxon>
        <taxon>Diversisporales</taxon>
        <taxon>Acaulosporaceae</taxon>
        <taxon>Acaulospora</taxon>
    </lineage>
</organism>
<name>A0A9N8VJK7_9GLOM</name>
<dbReference type="PROSITE" id="PS50994">
    <property type="entry name" value="INTEGRASE"/>
    <property type="match status" value="1"/>
</dbReference>
<dbReference type="InterPro" id="IPR012337">
    <property type="entry name" value="RNaseH-like_sf"/>
</dbReference>
<protein>
    <submittedName>
        <fullName evidence="2">451_t:CDS:1</fullName>
    </submittedName>
</protein>
<dbReference type="OrthoDB" id="10267344at2759"/>
<evidence type="ECO:0000313" key="3">
    <source>
        <dbReference type="Proteomes" id="UP000789342"/>
    </source>
</evidence>
<dbReference type="InterPro" id="IPR001584">
    <property type="entry name" value="Integrase_cat-core"/>
</dbReference>